<protein>
    <submittedName>
        <fullName evidence="1">DUF1763-domain-containing protein</fullName>
    </submittedName>
</protein>
<dbReference type="AlphaFoldDB" id="A0A317V024"/>
<evidence type="ECO:0000313" key="1">
    <source>
        <dbReference type="EMBL" id="PWY66132.1"/>
    </source>
</evidence>
<gene>
    <name evidence="1" type="ORF">BO94DRAFT_479740</name>
</gene>
<keyword evidence="2" id="KW-1185">Reference proteome</keyword>
<dbReference type="GeneID" id="37110902"/>
<dbReference type="EMBL" id="MSFK01000053">
    <property type="protein sequence ID" value="PWY66132.1"/>
    <property type="molecule type" value="Genomic_DNA"/>
</dbReference>
<dbReference type="OrthoDB" id="4392610at2759"/>
<accession>A0A317V024</accession>
<sequence length="140" mass="16347">MNPTQALKTAVDPKTLVHAYRHLYRQGLKAVNYSTPARHVLRNNLRTAFRSSSPEELNPRRIANTLQFLQRAADVTGMEHKIVRNLLMMKYWEQLQVRKDHRILRGLGVDQRDPTLMQDTIRQFNLTLSLLNDSLNICLR</sequence>
<dbReference type="Proteomes" id="UP000246702">
    <property type="component" value="Unassembled WGS sequence"/>
</dbReference>
<dbReference type="STRING" id="1450535.A0A317V024"/>
<comment type="caution">
    <text evidence="1">The sequence shown here is derived from an EMBL/GenBank/DDBJ whole genome shotgun (WGS) entry which is preliminary data.</text>
</comment>
<organism evidence="1 2">
    <name type="scientific">Aspergillus sclerotioniger CBS 115572</name>
    <dbReference type="NCBI Taxonomy" id="1450535"/>
    <lineage>
        <taxon>Eukaryota</taxon>
        <taxon>Fungi</taxon>
        <taxon>Dikarya</taxon>
        <taxon>Ascomycota</taxon>
        <taxon>Pezizomycotina</taxon>
        <taxon>Eurotiomycetes</taxon>
        <taxon>Eurotiomycetidae</taxon>
        <taxon>Eurotiales</taxon>
        <taxon>Aspergillaceae</taxon>
        <taxon>Aspergillus</taxon>
        <taxon>Aspergillus subgen. Circumdati</taxon>
    </lineage>
</organism>
<name>A0A317V024_9EURO</name>
<evidence type="ECO:0000313" key="2">
    <source>
        <dbReference type="Proteomes" id="UP000246702"/>
    </source>
</evidence>
<reference evidence="1 2" key="1">
    <citation type="submission" date="2016-12" db="EMBL/GenBank/DDBJ databases">
        <title>The genomes of Aspergillus section Nigri reveals drivers in fungal speciation.</title>
        <authorList>
            <consortium name="DOE Joint Genome Institute"/>
            <person name="Vesth T.C."/>
            <person name="Nybo J."/>
            <person name="Theobald S."/>
            <person name="Brandl J."/>
            <person name="Frisvad J.C."/>
            <person name="Nielsen K.F."/>
            <person name="Lyhne E.K."/>
            <person name="Kogle M.E."/>
            <person name="Kuo A."/>
            <person name="Riley R."/>
            <person name="Clum A."/>
            <person name="Nolan M."/>
            <person name="Lipzen A."/>
            <person name="Salamov A."/>
            <person name="Henrissat B."/>
            <person name="Wiebenga A."/>
            <person name="De Vries R.P."/>
            <person name="Grigoriev I.V."/>
            <person name="Mortensen U.H."/>
            <person name="Andersen M.R."/>
            <person name="Baker S.E."/>
        </authorList>
    </citation>
    <scope>NUCLEOTIDE SEQUENCE [LARGE SCALE GENOMIC DNA]</scope>
    <source>
        <strain evidence="1 2">CBS 115572</strain>
    </source>
</reference>
<dbReference type="RefSeq" id="XP_025461587.1">
    <property type="nucleotide sequence ID" value="XM_025608759.1"/>
</dbReference>
<proteinExistence type="predicted"/>